<reference evidence="1 2" key="1">
    <citation type="submission" date="2012-12" db="EMBL/GenBank/DDBJ databases">
        <authorList>
            <person name="Sencilo A."/>
            <person name="Jacobs-Sera D."/>
            <person name="Russell D.A."/>
            <person name="Ko C."/>
            <person name="Atanasova N."/>
            <person name="Osterlund E."/>
            <person name="Oksanen H.M."/>
            <person name="Bamford D.H."/>
            <person name="Hatfull G.F."/>
            <person name="Roine E."/>
            <person name="Hendrix R.W."/>
        </authorList>
    </citation>
    <scope>NUCLEOTIDE SEQUENCE [LARGE SCALE GENOMIC DNA]</scope>
</reference>
<evidence type="ECO:0000313" key="2">
    <source>
        <dbReference type="Proteomes" id="UP000202786"/>
    </source>
</evidence>
<dbReference type="Proteomes" id="UP000202786">
    <property type="component" value="Segment"/>
</dbReference>
<protein>
    <submittedName>
        <fullName evidence="1">Uncharacterized protein</fullName>
    </submittedName>
</protein>
<dbReference type="KEGG" id="vg:16194175"/>
<proteinExistence type="predicted"/>
<keyword evidence="2" id="KW-1185">Reference proteome</keyword>
<dbReference type="EMBL" id="KC292026">
    <property type="protein sequence ID" value="AGM11434.1"/>
    <property type="molecule type" value="Genomic_DNA"/>
</dbReference>
<evidence type="ECO:0000313" key="1">
    <source>
        <dbReference type="EMBL" id="AGM11434.1"/>
    </source>
</evidence>
<dbReference type="RefSeq" id="YP_008059312.1">
    <property type="nucleotide sequence ID" value="NC_021328.1"/>
</dbReference>
<organism evidence="1 2">
    <name type="scientific">Halogranum tailed virus 1</name>
    <dbReference type="NCBI Taxonomy" id="1273749"/>
    <lineage>
        <taxon>Viruses</taxon>
        <taxon>Duplodnaviria</taxon>
        <taxon>Heunggongvirae</taxon>
        <taxon>Uroviricota</taxon>
        <taxon>Caudoviricetes</taxon>
        <taxon>Thumleimavirales</taxon>
        <taxon>Halomagnusviridae</taxon>
        <taxon>Hagravirus</taxon>
        <taxon>Hagravirus capitaneum</taxon>
        <taxon>Hagravirus HGTV1</taxon>
    </lineage>
</organism>
<name>R4T6W5_9CAUD</name>
<dbReference type="GeneID" id="16194175"/>
<gene>
    <name evidence="1" type="primary">137</name>
    <name evidence="1" type="ORF">HGTV1_137</name>
</gene>
<sequence>MVEYTFYISYYSEASLRITIEEEAGYLVATCTHPMNDDSRYGGVDLGGSWYHFSGPNESKTHETFVDDTIPRLLDQIAEEMYRGSAFYFDEQGEFAKKWFREHLYIAFALGSLPSRDIRAEVADEIRNL</sequence>
<accession>R4T6W5</accession>